<reference evidence="2 3" key="1">
    <citation type="submission" date="2021-03" db="EMBL/GenBank/DDBJ databases">
        <title>Caproiciproducens sp. nov. isolated from feces of cow.</title>
        <authorList>
            <person name="Choi J.-Y."/>
        </authorList>
    </citation>
    <scope>NUCLEOTIDE SEQUENCE [LARGE SCALE GENOMIC DNA]</scope>
    <source>
        <strain evidence="2 3">AGMB10547</strain>
    </source>
</reference>
<dbReference type="RefSeq" id="WP_219963808.1">
    <property type="nucleotide sequence ID" value="NZ_JAGFNZ010000001.1"/>
</dbReference>
<evidence type="ECO:0000256" key="1">
    <source>
        <dbReference type="SAM" id="SignalP"/>
    </source>
</evidence>
<sequence>MKKIISVFLSLAVIVLSVPVAVQAATDAEIIDKHGAKTYQGTASAWSTAWNEDSFTEVTGSNVTANNSLTIKAGEVKDVTVSGSSSKVTISGGTVSDVVCDGSAEVSGGTVNSLQSNGDITLRGGTIKHDVESYQKVTISGKIAIGGSVLGNDVDISSGSSGSSLSGSIQAGGVISLAGNGMKIKEISGEDTATLSLKNYSGKLPVLTDLGTISVDASSTVTANGNVEAGNLTIAAKGEFVTASLLDLDTLTGPGTLSFNTGKLTVHNNISEKPLLNFNNSARNGQTAFKADRGMVGEDEVLLYDFELERETSDDGDMDEFVLSSTLKEGVTLSKSAVALDGKNSVTVQASVKPSFSQFAEGTKLVWEMHGETSGFTISSNGLSCQVSAKGTSSDSYKATLVAYLVDKRGDRLADYKSDSCTLSYGTPSNSTGSDLTLDTYAVTIGAGGTYWVLAITDSKTAPVAMSYNSSVATVGAAAAYNKNGKVGWLFPVTGVAKGGVTIDIAGQKMITTIAAGSVVVDTASYTMGPGGKYFIGVKISGIDRKNVNVHSQNACTMVQYAGKNKSGLDLYAVTAGQTGVGAVIFEIVGGQSVQTQITVANGAKPHGVSGRLIAAA</sequence>
<dbReference type="EMBL" id="JAGFNZ010000001">
    <property type="protein sequence ID" value="MBW7571396.1"/>
    <property type="molecule type" value="Genomic_DNA"/>
</dbReference>
<dbReference type="InterPro" id="IPR012332">
    <property type="entry name" value="Autotransporter_pectin_lyase_C"/>
</dbReference>
<feature type="signal peptide" evidence="1">
    <location>
        <begin position="1"/>
        <end position="24"/>
    </location>
</feature>
<name>A0ABS7DLG8_9FIRM</name>
<keyword evidence="3" id="KW-1185">Reference proteome</keyword>
<evidence type="ECO:0008006" key="4">
    <source>
        <dbReference type="Google" id="ProtNLM"/>
    </source>
</evidence>
<dbReference type="Gene3D" id="2.160.20.20">
    <property type="match status" value="1"/>
</dbReference>
<comment type="caution">
    <text evidence="2">The sequence shown here is derived from an EMBL/GenBank/DDBJ whole genome shotgun (WGS) entry which is preliminary data.</text>
</comment>
<proteinExistence type="predicted"/>
<feature type="chain" id="PRO_5046268584" description="Carbohydrate-binding domain-containing protein" evidence="1">
    <location>
        <begin position="25"/>
        <end position="617"/>
    </location>
</feature>
<protein>
    <recommendedName>
        <fullName evidence="4">Carbohydrate-binding domain-containing protein</fullName>
    </recommendedName>
</protein>
<accession>A0ABS7DLG8</accession>
<organism evidence="2 3">
    <name type="scientific">Caproiciproducens faecalis</name>
    <dbReference type="NCBI Taxonomy" id="2820301"/>
    <lineage>
        <taxon>Bacteria</taxon>
        <taxon>Bacillati</taxon>
        <taxon>Bacillota</taxon>
        <taxon>Clostridia</taxon>
        <taxon>Eubacteriales</taxon>
        <taxon>Acutalibacteraceae</taxon>
        <taxon>Caproiciproducens</taxon>
    </lineage>
</organism>
<evidence type="ECO:0000313" key="2">
    <source>
        <dbReference type="EMBL" id="MBW7571396.1"/>
    </source>
</evidence>
<evidence type="ECO:0000313" key="3">
    <source>
        <dbReference type="Proteomes" id="UP000719942"/>
    </source>
</evidence>
<dbReference type="Proteomes" id="UP000719942">
    <property type="component" value="Unassembled WGS sequence"/>
</dbReference>
<keyword evidence="1" id="KW-0732">Signal</keyword>
<gene>
    <name evidence="2" type="ORF">J5W02_01105</name>
</gene>